<feature type="compositionally biased region" description="Basic and acidic residues" evidence="5">
    <location>
        <begin position="365"/>
        <end position="380"/>
    </location>
</feature>
<comment type="similarity">
    <text evidence="4">Belongs to the class-I pyridoxal-phosphate-dependent aminotransferase family.</text>
</comment>
<dbReference type="GO" id="GO:0030170">
    <property type="term" value="F:pyridoxal phosphate binding"/>
    <property type="evidence" value="ECO:0007669"/>
    <property type="project" value="InterPro"/>
</dbReference>
<protein>
    <recommendedName>
        <fullName evidence="4">Aminotransferase</fullName>
        <ecNumber evidence="4">2.6.1.-</ecNumber>
    </recommendedName>
</protein>
<dbReference type="SUPFAM" id="SSF53383">
    <property type="entry name" value="PLP-dependent transferases"/>
    <property type="match status" value="1"/>
</dbReference>
<dbReference type="InterPro" id="IPR004838">
    <property type="entry name" value="NHTrfase_class1_PyrdxlP-BS"/>
</dbReference>
<dbReference type="PROSITE" id="PS00105">
    <property type="entry name" value="AA_TRANSFER_CLASS_1"/>
    <property type="match status" value="1"/>
</dbReference>
<sequence>MIIRPAKRTESVQEYYFSRKLKEIGRMNAARDAAGEERIINLGIGAPDGMPPAEAIAALVESAERKDSHAYQSYVGLPALRKAFADWYGRYYHAELDPVCEIQPLVGSKEGILLISLAFLDKGDKVLVPDPGYPTYSSASRLVEADVVTYDLKAENGWWPDFDALENMDLSGVKIMWTNWPDMPTGAAASENLYSRLVDFGRRHGILVCNDNPYSFILNDRPLSILAVPGAKECCLELNSLSKAHNMSGWRIGMVAGASDHISQILKVKSQMDSGMFKPLQLAAVAALSQGPEWFRELNDEYRRRRVVAGEIFDFLGAEYDRDSSGLFLWGKVSEGSPVMKCRSPRPMAAPGGNDMTQDSSGNERSGREPEGPEHDVRSLGERASDTVLYGAGVFITPGFIFGRNGADYIRISLCADCDTLRLAGRKIRELLSGQ</sequence>
<dbReference type="Gene3D" id="3.90.1150.10">
    <property type="entry name" value="Aspartate Aminotransferase, domain 1"/>
    <property type="match status" value="2"/>
</dbReference>
<evidence type="ECO:0000313" key="8">
    <source>
        <dbReference type="Proteomes" id="UP000823619"/>
    </source>
</evidence>
<keyword evidence="3 4" id="KW-0808">Transferase</keyword>
<dbReference type="Gene3D" id="3.40.640.10">
    <property type="entry name" value="Type I PLP-dependent aspartate aminotransferase-like (Major domain)"/>
    <property type="match status" value="1"/>
</dbReference>
<dbReference type="CDD" id="cd00609">
    <property type="entry name" value="AAT_like"/>
    <property type="match status" value="1"/>
</dbReference>
<dbReference type="EC" id="2.6.1.-" evidence="4"/>
<feature type="compositionally biased region" description="Polar residues" evidence="5">
    <location>
        <begin position="355"/>
        <end position="364"/>
    </location>
</feature>
<evidence type="ECO:0000259" key="6">
    <source>
        <dbReference type="Pfam" id="PF00155"/>
    </source>
</evidence>
<reference evidence="7" key="1">
    <citation type="submission" date="2020-10" db="EMBL/GenBank/DDBJ databases">
        <authorList>
            <person name="Gilroy R."/>
        </authorList>
    </citation>
    <scope>NUCLEOTIDE SEQUENCE</scope>
    <source>
        <strain evidence="7">D5-748</strain>
    </source>
</reference>
<evidence type="ECO:0000256" key="1">
    <source>
        <dbReference type="ARBA" id="ARBA00001933"/>
    </source>
</evidence>
<dbReference type="AlphaFoldDB" id="A0A9D9HAM4"/>
<evidence type="ECO:0000256" key="4">
    <source>
        <dbReference type="RuleBase" id="RU000481"/>
    </source>
</evidence>
<evidence type="ECO:0000256" key="5">
    <source>
        <dbReference type="SAM" id="MobiDB-lite"/>
    </source>
</evidence>
<dbReference type="InterPro" id="IPR015424">
    <property type="entry name" value="PyrdxlP-dep_Trfase"/>
</dbReference>
<dbReference type="Pfam" id="PF00155">
    <property type="entry name" value="Aminotran_1_2"/>
    <property type="match status" value="1"/>
</dbReference>
<dbReference type="PANTHER" id="PTHR42832">
    <property type="entry name" value="AMINO ACID AMINOTRANSFERASE"/>
    <property type="match status" value="1"/>
</dbReference>
<dbReference type="InterPro" id="IPR015421">
    <property type="entry name" value="PyrdxlP-dep_Trfase_major"/>
</dbReference>
<accession>A0A9D9HAM4</accession>
<evidence type="ECO:0000313" key="7">
    <source>
        <dbReference type="EMBL" id="MBO8444466.1"/>
    </source>
</evidence>
<feature type="domain" description="Aminotransferase class I/classII large" evidence="6">
    <location>
        <begin position="38"/>
        <end position="419"/>
    </location>
</feature>
<comment type="cofactor">
    <cofactor evidence="1 4">
        <name>pyridoxal 5'-phosphate</name>
        <dbReference type="ChEBI" id="CHEBI:597326"/>
    </cofactor>
</comment>
<dbReference type="PANTHER" id="PTHR42832:SF3">
    <property type="entry name" value="L-GLUTAMINE--4-(METHYLSULFANYL)-2-OXOBUTANOATE AMINOTRANSFERASE"/>
    <property type="match status" value="1"/>
</dbReference>
<evidence type="ECO:0000256" key="3">
    <source>
        <dbReference type="ARBA" id="ARBA00022679"/>
    </source>
</evidence>
<dbReference type="InterPro" id="IPR004839">
    <property type="entry name" value="Aminotransferase_I/II_large"/>
</dbReference>
<dbReference type="EMBL" id="JADIMO010000026">
    <property type="protein sequence ID" value="MBO8444466.1"/>
    <property type="molecule type" value="Genomic_DNA"/>
</dbReference>
<dbReference type="InterPro" id="IPR015422">
    <property type="entry name" value="PyrdxlP-dep_Trfase_small"/>
</dbReference>
<gene>
    <name evidence="7" type="ORF">IAC23_02060</name>
</gene>
<reference evidence="7" key="2">
    <citation type="journal article" date="2021" name="PeerJ">
        <title>Extensive microbial diversity within the chicken gut microbiome revealed by metagenomics and culture.</title>
        <authorList>
            <person name="Gilroy R."/>
            <person name="Ravi A."/>
            <person name="Getino M."/>
            <person name="Pursley I."/>
            <person name="Horton D.L."/>
            <person name="Alikhan N.F."/>
            <person name="Baker D."/>
            <person name="Gharbi K."/>
            <person name="Hall N."/>
            <person name="Watson M."/>
            <person name="Adriaenssens E.M."/>
            <person name="Foster-Nyarko E."/>
            <person name="Jarju S."/>
            <person name="Secka A."/>
            <person name="Antonio M."/>
            <person name="Oren A."/>
            <person name="Chaudhuri R.R."/>
            <person name="La Ragione R."/>
            <person name="Hildebrand F."/>
            <person name="Pallen M.J."/>
        </authorList>
    </citation>
    <scope>NUCLEOTIDE SEQUENCE</scope>
    <source>
        <strain evidence="7">D5-748</strain>
    </source>
</reference>
<feature type="region of interest" description="Disordered" evidence="5">
    <location>
        <begin position="342"/>
        <end position="380"/>
    </location>
</feature>
<evidence type="ECO:0000256" key="2">
    <source>
        <dbReference type="ARBA" id="ARBA00022576"/>
    </source>
</evidence>
<keyword evidence="2 4" id="KW-0032">Aminotransferase</keyword>
<name>A0A9D9HAM4_9BACT</name>
<comment type="caution">
    <text evidence="7">The sequence shown here is derived from an EMBL/GenBank/DDBJ whole genome shotgun (WGS) entry which is preliminary data.</text>
</comment>
<dbReference type="InterPro" id="IPR050881">
    <property type="entry name" value="LL-DAP_aminotransferase"/>
</dbReference>
<organism evidence="7 8">
    <name type="scientific">Candidatus Cryptobacteroides merdavium</name>
    <dbReference type="NCBI Taxonomy" id="2840769"/>
    <lineage>
        <taxon>Bacteria</taxon>
        <taxon>Pseudomonadati</taxon>
        <taxon>Bacteroidota</taxon>
        <taxon>Bacteroidia</taxon>
        <taxon>Bacteroidales</taxon>
        <taxon>Candidatus Cryptobacteroides</taxon>
    </lineage>
</organism>
<proteinExistence type="inferred from homology"/>
<dbReference type="Proteomes" id="UP000823619">
    <property type="component" value="Unassembled WGS sequence"/>
</dbReference>
<dbReference type="GO" id="GO:0008483">
    <property type="term" value="F:transaminase activity"/>
    <property type="evidence" value="ECO:0007669"/>
    <property type="project" value="UniProtKB-KW"/>
</dbReference>